<keyword evidence="2" id="KW-1185">Reference proteome</keyword>
<sequence length="117" mass="12559">MISNEIMCETYTAYMKDVFKYDIPPLEDEKRAGPIASTDQGNVSYVVPAIQPTFGIISDVSPHNPGFAAGAGTETSHKAAVETGMGLAFTGLEILGDSDLLPKIKTAWKKDVEGRHS</sequence>
<dbReference type="EMBL" id="BSXS01000489">
    <property type="protein sequence ID" value="GME72708.1"/>
    <property type="molecule type" value="Genomic_DNA"/>
</dbReference>
<organism evidence="1 2">
    <name type="scientific">Ambrosiozyma monospora</name>
    <name type="common">Yeast</name>
    <name type="synonym">Endomycopsis monosporus</name>
    <dbReference type="NCBI Taxonomy" id="43982"/>
    <lineage>
        <taxon>Eukaryota</taxon>
        <taxon>Fungi</taxon>
        <taxon>Dikarya</taxon>
        <taxon>Ascomycota</taxon>
        <taxon>Saccharomycotina</taxon>
        <taxon>Pichiomycetes</taxon>
        <taxon>Pichiales</taxon>
        <taxon>Pichiaceae</taxon>
        <taxon>Ambrosiozyma</taxon>
    </lineage>
</organism>
<evidence type="ECO:0000313" key="2">
    <source>
        <dbReference type="Proteomes" id="UP001165064"/>
    </source>
</evidence>
<gene>
    <name evidence="1" type="ORF">Amon02_000109700</name>
</gene>
<protein>
    <submittedName>
        <fullName evidence="1">Unnamed protein product</fullName>
    </submittedName>
</protein>
<comment type="caution">
    <text evidence="1">The sequence shown here is derived from an EMBL/GenBank/DDBJ whole genome shotgun (WGS) entry which is preliminary data.</text>
</comment>
<name>A0ACB5STV3_AMBMO</name>
<accession>A0ACB5STV3</accession>
<evidence type="ECO:0000313" key="1">
    <source>
        <dbReference type="EMBL" id="GME72708.1"/>
    </source>
</evidence>
<proteinExistence type="predicted"/>
<reference evidence="1" key="1">
    <citation type="submission" date="2023-04" db="EMBL/GenBank/DDBJ databases">
        <title>Ambrosiozyma monospora NBRC 10751.</title>
        <authorList>
            <person name="Ichikawa N."/>
            <person name="Sato H."/>
            <person name="Tonouchi N."/>
        </authorList>
    </citation>
    <scope>NUCLEOTIDE SEQUENCE</scope>
    <source>
        <strain evidence="1">NBRC 10751</strain>
    </source>
</reference>
<dbReference type="Proteomes" id="UP001165064">
    <property type="component" value="Unassembled WGS sequence"/>
</dbReference>